<comment type="caution">
    <text evidence="1">The sequence shown here is derived from an EMBL/GenBank/DDBJ whole genome shotgun (WGS) entry which is preliminary data.</text>
</comment>
<dbReference type="OrthoDB" id="9788465at2"/>
<evidence type="ECO:0000313" key="1">
    <source>
        <dbReference type="EMBL" id="PQJ66634.1"/>
    </source>
</evidence>
<name>A0A2S7VYH6_PHOAN</name>
<protein>
    <recommendedName>
        <fullName evidence="3">DUF1456 domain-containing protein</fullName>
    </recommendedName>
</protein>
<dbReference type="EMBL" id="MSCJ01000001">
    <property type="protein sequence ID" value="PQJ66634.1"/>
    <property type="molecule type" value="Genomic_DNA"/>
</dbReference>
<dbReference type="PANTHER" id="PTHR37805:SF1">
    <property type="entry name" value="CYTOPLASMIC PROTEIN"/>
    <property type="match status" value="1"/>
</dbReference>
<evidence type="ECO:0008006" key="3">
    <source>
        <dbReference type="Google" id="ProtNLM"/>
    </source>
</evidence>
<dbReference type="Proteomes" id="UP000238730">
    <property type="component" value="Unassembled WGS sequence"/>
</dbReference>
<gene>
    <name evidence="1" type="ORF">BTO08_03930</name>
</gene>
<dbReference type="AlphaFoldDB" id="A0A2S7VYH6"/>
<accession>A0A2S7VYH6</accession>
<reference evidence="1 2" key="1">
    <citation type="submission" date="2016-12" db="EMBL/GenBank/DDBJ databases">
        <title>Diversity of luminous bacteria.</title>
        <authorList>
            <person name="Yoshizawa S."/>
            <person name="Kogure K."/>
        </authorList>
    </citation>
    <scope>NUCLEOTIDE SEQUENCE [LARGE SCALE GENOMIC DNA]</scope>
    <source>
        <strain evidence="1 2">LC1-200</strain>
    </source>
</reference>
<dbReference type="Pfam" id="PF07308">
    <property type="entry name" value="DUF1456"/>
    <property type="match status" value="2"/>
</dbReference>
<sequence>MTNNDILRRVRYIFDLNDSQLIEIFAQADATVTREQVCNWLKPEDNDDYKSCSDEEFATFLNGFINQKRGKKEGPQPVPEQKLTNNIIFRKLQIALNLKADDVLDLFKLVDFRLSKHELSAFFRKLDHKHYRECKDQVLRNFLQALQINLRGDESATVEAE</sequence>
<evidence type="ECO:0000313" key="2">
    <source>
        <dbReference type="Proteomes" id="UP000238730"/>
    </source>
</evidence>
<organism evidence="1 2">
    <name type="scientific">Photobacterium angustum</name>
    <dbReference type="NCBI Taxonomy" id="661"/>
    <lineage>
        <taxon>Bacteria</taxon>
        <taxon>Pseudomonadati</taxon>
        <taxon>Pseudomonadota</taxon>
        <taxon>Gammaproteobacteria</taxon>
        <taxon>Vibrionales</taxon>
        <taxon>Vibrionaceae</taxon>
        <taxon>Photobacterium</taxon>
    </lineage>
</organism>
<dbReference type="InterPro" id="IPR009921">
    <property type="entry name" value="YehS-like"/>
</dbReference>
<proteinExistence type="predicted"/>
<dbReference type="RefSeq" id="WP_105059980.1">
    <property type="nucleotide sequence ID" value="NZ_MSCJ01000001.1"/>
</dbReference>
<dbReference type="PANTHER" id="PTHR37805">
    <property type="entry name" value="CYTOPLASMIC PROTEIN-RELATED"/>
    <property type="match status" value="1"/>
</dbReference>